<organism evidence="3 4">
    <name type="scientific">Rhizobium etli 8C-3</name>
    <dbReference type="NCBI Taxonomy" id="538025"/>
    <lineage>
        <taxon>Bacteria</taxon>
        <taxon>Pseudomonadati</taxon>
        <taxon>Pseudomonadota</taxon>
        <taxon>Alphaproteobacteria</taxon>
        <taxon>Hyphomicrobiales</taxon>
        <taxon>Rhizobiaceae</taxon>
        <taxon>Rhizobium/Agrobacterium group</taxon>
        <taxon>Rhizobium</taxon>
    </lineage>
</organism>
<name>A0A1L5PC63_RHIET</name>
<feature type="chain" id="PRO_5012182569" evidence="1">
    <location>
        <begin position="26"/>
        <end position="386"/>
    </location>
</feature>
<dbReference type="Gene3D" id="3.40.50.1980">
    <property type="entry name" value="Nitrogenase molybdenum iron protein domain"/>
    <property type="match status" value="2"/>
</dbReference>
<gene>
    <name evidence="3" type="ORF">AM571_PC00131</name>
</gene>
<accession>A0A1L5PC63</accession>
<evidence type="ECO:0000256" key="1">
    <source>
        <dbReference type="SAM" id="SignalP"/>
    </source>
</evidence>
<feature type="signal peptide" evidence="1">
    <location>
        <begin position="1"/>
        <end position="25"/>
    </location>
</feature>
<reference evidence="3 4" key="1">
    <citation type="submission" date="2016-09" db="EMBL/GenBank/DDBJ databases">
        <title>The complete genome sequences of Rhizobium gallicum, symbiovars gallicum and phaseoli, symbionts associated to common bean (Phaseolus vulgaris).</title>
        <authorList>
            <person name="Bustos P."/>
            <person name="Santamaria R.I."/>
            <person name="Perez-Carrascal O.M."/>
            <person name="Juarez S."/>
            <person name="Lozano L."/>
            <person name="Martinez-Flores I."/>
            <person name="Martinez-Romero E."/>
            <person name="Cevallos M."/>
            <person name="Romero D."/>
            <person name="Davila G."/>
            <person name="Gonzalez V."/>
        </authorList>
    </citation>
    <scope>NUCLEOTIDE SEQUENCE [LARGE SCALE GENOMIC DNA]</scope>
    <source>
        <strain evidence="3 4">8C-3</strain>
        <plasmid evidence="4">Plasmid prsp8c3c</plasmid>
    </source>
</reference>
<dbReference type="SUPFAM" id="SSF53807">
    <property type="entry name" value="Helical backbone' metal receptor"/>
    <property type="match status" value="1"/>
</dbReference>
<keyword evidence="3" id="KW-0614">Plasmid</keyword>
<sequence length="386" mass="43518">MTCLRLYAFAIILLLAPFAALSARAENDAIAQTTVTVKDIAGRDVQVKVPVSRMLLGEGRQLYLVASLDREDPLQRIVAWRNDLIEADPATYKQYLDKFPALAKLPTFKGNEGSLIDIESAIVKKPDVVLLNLEAKQANEDAQYIEKLASLDIPVLYIDFRHSPLQNTDPTIRLLGKIMGREQRAEDVIAFRKQAIARVEDVVAKTKPDRPKVFIERIGGYTEDCCLSFGAENFGKYVDLAGGHNIGRDFLPSTFGQLSPEQVVVSNPDHVIVTSADWQAYVPGGRWIPVGPNADLDASRKKLEWYTMRDAYAGTTAQTKRNFHSIWHQFYNSPYEFIAVQWIAKWLHPDLFTDLDPDKTFAEYHKRFLPIAYQPGYAVSLDAQEQ</sequence>
<dbReference type="RefSeq" id="WP_074063843.1">
    <property type="nucleotide sequence ID" value="NZ_CP017244.1"/>
</dbReference>
<evidence type="ECO:0000313" key="3">
    <source>
        <dbReference type="EMBL" id="APO77877.1"/>
    </source>
</evidence>
<evidence type="ECO:0000313" key="4">
    <source>
        <dbReference type="Proteomes" id="UP000185109"/>
    </source>
</evidence>
<dbReference type="PROSITE" id="PS50983">
    <property type="entry name" value="FE_B12_PBP"/>
    <property type="match status" value="1"/>
</dbReference>
<dbReference type="AlphaFoldDB" id="A0A1L5PC63"/>
<keyword evidence="1" id="KW-0732">Signal</keyword>
<dbReference type="PANTHER" id="PTHR30535:SF34">
    <property type="entry name" value="MOLYBDATE-BINDING PROTEIN MOLA"/>
    <property type="match status" value="1"/>
</dbReference>
<protein>
    <submittedName>
        <fullName evidence="3">Ferrichrome ABC transporter substrate-binding protein</fullName>
    </submittedName>
</protein>
<dbReference type="InterPro" id="IPR050902">
    <property type="entry name" value="ABC_Transporter_SBP"/>
</dbReference>
<geneLocation type="plasmid" evidence="4">
    <name>prsp8c3c</name>
</geneLocation>
<dbReference type="PANTHER" id="PTHR30535">
    <property type="entry name" value="VITAMIN B12-BINDING PROTEIN"/>
    <property type="match status" value="1"/>
</dbReference>
<proteinExistence type="predicted"/>
<dbReference type="EMBL" id="CP017244">
    <property type="protein sequence ID" value="APO77877.1"/>
    <property type="molecule type" value="Genomic_DNA"/>
</dbReference>
<feature type="domain" description="Fe/B12 periplasmic-binding" evidence="2">
    <location>
        <begin position="53"/>
        <end position="355"/>
    </location>
</feature>
<dbReference type="Pfam" id="PF01497">
    <property type="entry name" value="Peripla_BP_2"/>
    <property type="match status" value="1"/>
</dbReference>
<evidence type="ECO:0000259" key="2">
    <source>
        <dbReference type="PROSITE" id="PS50983"/>
    </source>
</evidence>
<dbReference type="InterPro" id="IPR002491">
    <property type="entry name" value="ABC_transptr_periplasmic_BD"/>
</dbReference>
<dbReference type="Proteomes" id="UP000185109">
    <property type="component" value="Plasmid pRsp8C3c"/>
</dbReference>